<evidence type="ECO:0000259" key="4">
    <source>
        <dbReference type="Pfam" id="PF23022"/>
    </source>
</evidence>
<organism evidence="6 7">
    <name type="scientific">Collybia nuda</name>
    <dbReference type="NCBI Taxonomy" id="64659"/>
    <lineage>
        <taxon>Eukaryota</taxon>
        <taxon>Fungi</taxon>
        <taxon>Dikarya</taxon>
        <taxon>Basidiomycota</taxon>
        <taxon>Agaricomycotina</taxon>
        <taxon>Agaricomycetes</taxon>
        <taxon>Agaricomycetidae</taxon>
        <taxon>Agaricales</taxon>
        <taxon>Tricholomatineae</taxon>
        <taxon>Clitocybaceae</taxon>
        <taxon>Collybia</taxon>
    </lineage>
</organism>
<feature type="transmembrane region" description="Helical" evidence="1">
    <location>
        <begin position="335"/>
        <end position="354"/>
    </location>
</feature>
<keyword evidence="1" id="KW-1133">Transmembrane helix</keyword>
<dbReference type="AlphaFoldDB" id="A0A9P5YDG4"/>
<feature type="transmembrane region" description="Helical" evidence="1">
    <location>
        <begin position="592"/>
        <end position="613"/>
    </location>
</feature>
<keyword evidence="7" id="KW-1185">Reference proteome</keyword>
<feature type="transmembrane region" description="Helical" evidence="1">
    <location>
        <begin position="490"/>
        <end position="509"/>
    </location>
</feature>
<dbReference type="SUPFAM" id="SSF56219">
    <property type="entry name" value="DNase I-like"/>
    <property type="match status" value="1"/>
</dbReference>
<dbReference type="GO" id="GO:0016020">
    <property type="term" value="C:membrane"/>
    <property type="evidence" value="ECO:0007669"/>
    <property type="project" value="GOC"/>
</dbReference>
<comment type="caution">
    <text evidence="6">The sequence shown here is derived from an EMBL/GenBank/DDBJ whole genome shotgun (WGS) entry which is preliminary data.</text>
</comment>
<dbReference type="InterPro" id="IPR036691">
    <property type="entry name" value="Endo/exonu/phosph_ase_sf"/>
</dbReference>
<dbReference type="GO" id="GO:0005783">
    <property type="term" value="C:endoplasmic reticulum"/>
    <property type="evidence" value="ECO:0007669"/>
    <property type="project" value="TreeGrafter"/>
</dbReference>
<dbReference type="FunFam" id="3.60.10.10:FF:000100">
    <property type="entry name" value="Unplaced genomic scaffold supercont2.12, whole genome shotgun sequence"/>
    <property type="match status" value="1"/>
</dbReference>
<keyword evidence="1" id="KW-0472">Membrane</keyword>
<dbReference type="InterPro" id="IPR057315">
    <property type="entry name" value="Exo_endo_phos_PGAP2IP_C"/>
</dbReference>
<gene>
    <name evidence="6" type="ORF">BDZ94DRAFT_1250975</name>
</gene>
<dbReference type="GO" id="GO:0006506">
    <property type="term" value="P:GPI anchor biosynthetic process"/>
    <property type="evidence" value="ECO:0007669"/>
    <property type="project" value="TreeGrafter"/>
</dbReference>
<dbReference type="Proteomes" id="UP000807353">
    <property type="component" value="Unassembled WGS sequence"/>
</dbReference>
<feature type="transmembrane region" description="Helical" evidence="1">
    <location>
        <begin position="534"/>
        <end position="554"/>
    </location>
</feature>
<dbReference type="Gene3D" id="3.60.10.10">
    <property type="entry name" value="Endonuclease/exonuclease/phosphatase"/>
    <property type="match status" value="1"/>
</dbReference>
<feature type="domain" description="PGAP2IP C-terminal nuclease-like" evidence="5">
    <location>
        <begin position="727"/>
        <end position="964"/>
    </location>
</feature>
<feature type="transmembrane region" description="Helical" evidence="1">
    <location>
        <begin position="111"/>
        <end position="131"/>
    </location>
</feature>
<dbReference type="Pfam" id="PF23226">
    <property type="entry name" value="Exo_endo_phos_PGAP2IP"/>
    <property type="match status" value="1"/>
</dbReference>
<dbReference type="Pfam" id="PF10277">
    <property type="entry name" value="Frag1"/>
    <property type="match status" value="1"/>
</dbReference>
<reference evidence="6" key="1">
    <citation type="submission" date="2020-11" db="EMBL/GenBank/DDBJ databases">
        <authorList>
            <consortium name="DOE Joint Genome Institute"/>
            <person name="Ahrendt S."/>
            <person name="Riley R."/>
            <person name="Andreopoulos W."/>
            <person name="Labutti K."/>
            <person name="Pangilinan J."/>
            <person name="Ruiz-Duenas F.J."/>
            <person name="Barrasa J.M."/>
            <person name="Sanchez-Garcia M."/>
            <person name="Camarero S."/>
            <person name="Miyauchi S."/>
            <person name="Serrano A."/>
            <person name="Linde D."/>
            <person name="Babiker R."/>
            <person name="Drula E."/>
            <person name="Ayuso-Fernandez I."/>
            <person name="Pacheco R."/>
            <person name="Padilla G."/>
            <person name="Ferreira P."/>
            <person name="Barriuso J."/>
            <person name="Kellner H."/>
            <person name="Castanera R."/>
            <person name="Alfaro M."/>
            <person name="Ramirez L."/>
            <person name="Pisabarro A.G."/>
            <person name="Kuo A."/>
            <person name="Tritt A."/>
            <person name="Lipzen A."/>
            <person name="He G."/>
            <person name="Yan M."/>
            <person name="Ng V."/>
            <person name="Cullen D."/>
            <person name="Martin F."/>
            <person name="Rosso M.-N."/>
            <person name="Henrissat B."/>
            <person name="Hibbett D."/>
            <person name="Martinez A.T."/>
            <person name="Grigoriev I.V."/>
        </authorList>
    </citation>
    <scope>NUCLEOTIDE SEQUENCE</scope>
    <source>
        <strain evidence="6">CBS 247.69</strain>
    </source>
</reference>
<sequence>MSKAPNIQPGSRRNKQPFVLHASLIGRAHTYLASAAFLVALCVGSWCHYKKIVKNGVAGYPEEWFPSVSATIGDWYPERNLFQILIALTSGPRLALVALQYYLQKSHASSLPGLVFVFGLIRTLSCGGWVYITSNDDHDVHDIFMITYMVCNIPWMLGGISCTPTEQASVRRKRTFVATAFFAAIIPLIYFFIQHKVHRVPGAYTNYAFFEWGLIFFDVLYDSFAEQEFREVDLHVVLGPSISNVDKIIIKAQPLSVNSVSANSEKTPGVAQSQVTANGQQPVLHKNLSSSGFRPAASFVSDVYLSYIFWSVFTSLIPTLFYFSVWELGIAGQELALLSTLSPVFLGIAPLLAWTRTRGGLTTLHLLSFTGLAAYALEEPLHRLLVVTPATGAVVMRQVVEWAGVEAVDVGYQGVLMGLGLLVSSLSKHVNHSNNPVWPFVNGKSMGYNKTGLTLGFLAVCEFYTRPTAPFKGKAEKSTLKRVLPSSEGWLSAAIPLGSLIFCLHNMLADSSTIIAWSWTGYQNSLPKGPVPHLHGSLTLIAQCIGLLLPVILSTNTSDSSLPTPAAGLLAHPLWLLCGTVSSFIMYKYRDWTGYTGGLGVAVFLMSIIPLVLQRAAATQKVGRTYFVAFLVYCLLNLASIFTVAYAFVPGGVYLRERTDCVVFAQVACLALAFRWPQLNHNGASYSISAPSARFSKSLLSIISVLSVLGTLYRWPSAPRPFVPGPRILNAGIWTLHFGIDNEGRDSQRGVKTVIEDMKLDIVGFLETDLHRTAFGHRDLTRVAAEELGYNVDIGPGPNSHTWGAVLLSKFPIINSTHHLLPSPGGELAPAIEAVLDVYGTEITVVVAHNGQEEDPLDRELQSRELARIMAAAYPRPAIFLGYVVTKPQEERPAPYKFLIEDGLMHDIDWDDQDRWCEYILYRGVYRTSYARISRGIITDTELQVGQFMLPKHGYNVTDDSDSARYQRAFKEEMPKDLWFPNEYFGNKEQGGVNGHFYHVFNTPLYYKLPKDAVL</sequence>
<keyword evidence="1" id="KW-0812">Transmembrane</keyword>
<proteinExistence type="predicted"/>
<dbReference type="PANTHER" id="PTHR14859:SF1">
    <property type="entry name" value="PGAP2-INTERACTING PROTEIN"/>
    <property type="match status" value="1"/>
</dbReference>
<feature type="domain" description="CWH43-like N-terminal" evidence="2">
    <location>
        <begin position="23"/>
        <end position="230"/>
    </location>
</feature>
<evidence type="ECO:0000256" key="1">
    <source>
        <dbReference type="SAM" id="Phobius"/>
    </source>
</evidence>
<evidence type="ECO:0000259" key="5">
    <source>
        <dbReference type="Pfam" id="PF23226"/>
    </source>
</evidence>
<dbReference type="InterPro" id="IPR053912">
    <property type="entry name" value="PGAP2IP_TM_1nd"/>
</dbReference>
<dbReference type="OrthoDB" id="68581at2759"/>
<feature type="domain" description="PGAP2IP second transmembrane" evidence="3">
    <location>
        <begin position="488"/>
        <end position="678"/>
    </location>
</feature>
<dbReference type="Pfam" id="PF23021">
    <property type="entry name" value="6TM_2nd_PGAP2IP"/>
    <property type="match status" value="1"/>
</dbReference>
<protein>
    <submittedName>
        <fullName evidence="6">Frag1/DRAM/Sfk1 family-domain-containing protein</fullName>
    </submittedName>
</protein>
<feature type="transmembrane region" description="Helical" evidence="1">
    <location>
        <begin position="143"/>
        <end position="163"/>
    </location>
</feature>
<dbReference type="PANTHER" id="PTHR14859">
    <property type="entry name" value="CALCOFLUOR WHITE HYPERSENSITIVE PROTEIN PRECURSOR"/>
    <property type="match status" value="1"/>
</dbReference>
<dbReference type="Pfam" id="PF23022">
    <property type="entry name" value="6TM_1st_PGAP2IP"/>
    <property type="match status" value="1"/>
</dbReference>
<dbReference type="EMBL" id="MU150241">
    <property type="protein sequence ID" value="KAF9466466.1"/>
    <property type="molecule type" value="Genomic_DNA"/>
</dbReference>
<accession>A0A9P5YDG4</accession>
<feature type="domain" description="PGAP2IP first transmembrane" evidence="4">
    <location>
        <begin position="307"/>
        <end position="461"/>
    </location>
</feature>
<feature type="transmembrane region" description="Helical" evidence="1">
    <location>
        <begin position="566"/>
        <end position="586"/>
    </location>
</feature>
<evidence type="ECO:0000313" key="6">
    <source>
        <dbReference type="EMBL" id="KAF9466466.1"/>
    </source>
</evidence>
<dbReference type="InterPro" id="IPR051916">
    <property type="entry name" value="GPI-anchor_lipid_remodeler"/>
</dbReference>
<dbReference type="InterPro" id="IPR053911">
    <property type="entry name" value="PGAP2IP_TM_2nd"/>
</dbReference>
<evidence type="ECO:0000259" key="2">
    <source>
        <dbReference type="Pfam" id="PF10277"/>
    </source>
</evidence>
<feature type="transmembrane region" description="Helical" evidence="1">
    <location>
        <begin position="175"/>
        <end position="193"/>
    </location>
</feature>
<feature type="transmembrane region" description="Helical" evidence="1">
    <location>
        <begin position="625"/>
        <end position="649"/>
    </location>
</feature>
<evidence type="ECO:0000259" key="3">
    <source>
        <dbReference type="Pfam" id="PF23021"/>
    </source>
</evidence>
<dbReference type="GO" id="GO:0031505">
    <property type="term" value="P:fungal-type cell wall organization"/>
    <property type="evidence" value="ECO:0007669"/>
    <property type="project" value="TreeGrafter"/>
</dbReference>
<name>A0A9P5YDG4_9AGAR</name>
<feature type="transmembrane region" description="Helical" evidence="1">
    <location>
        <begin position="304"/>
        <end position="323"/>
    </location>
</feature>
<feature type="transmembrane region" description="Helical" evidence="1">
    <location>
        <begin position="20"/>
        <end position="46"/>
    </location>
</feature>
<dbReference type="InterPro" id="IPR019402">
    <property type="entry name" value="CWH43_N"/>
</dbReference>
<evidence type="ECO:0000313" key="7">
    <source>
        <dbReference type="Proteomes" id="UP000807353"/>
    </source>
</evidence>